<keyword evidence="1" id="KW-1133">Transmembrane helix</keyword>
<comment type="caution">
    <text evidence="2">The sequence shown here is derived from an EMBL/GenBank/DDBJ whole genome shotgun (WGS) entry which is preliminary data.</text>
</comment>
<feature type="transmembrane region" description="Helical" evidence="1">
    <location>
        <begin position="267"/>
        <end position="284"/>
    </location>
</feature>
<feature type="transmembrane region" description="Helical" evidence="1">
    <location>
        <begin position="508"/>
        <end position="529"/>
    </location>
</feature>
<gene>
    <name evidence="2" type="ORF">B5F14_07755</name>
</gene>
<protein>
    <recommendedName>
        <fullName evidence="4">DUF2142 domain-containing protein</fullName>
    </recommendedName>
</protein>
<feature type="transmembrane region" description="Helical" evidence="1">
    <location>
        <begin position="6"/>
        <end position="25"/>
    </location>
</feature>
<feature type="transmembrane region" description="Helical" evidence="1">
    <location>
        <begin position="480"/>
        <end position="496"/>
    </location>
</feature>
<evidence type="ECO:0000256" key="1">
    <source>
        <dbReference type="SAM" id="Phobius"/>
    </source>
</evidence>
<feature type="transmembrane region" description="Helical" evidence="1">
    <location>
        <begin position="104"/>
        <end position="124"/>
    </location>
</feature>
<dbReference type="InterPro" id="IPR018674">
    <property type="entry name" value="DUF2142_membrane"/>
</dbReference>
<dbReference type="RefSeq" id="WP_087158903.1">
    <property type="nucleotide sequence ID" value="NZ_NFKM01000015.1"/>
</dbReference>
<accession>A0A1Y4LQL7</accession>
<feature type="transmembrane region" description="Helical" evidence="1">
    <location>
        <begin position="296"/>
        <end position="321"/>
    </location>
</feature>
<keyword evidence="3" id="KW-1185">Reference proteome</keyword>
<feature type="transmembrane region" description="Helical" evidence="1">
    <location>
        <begin position="45"/>
        <end position="67"/>
    </location>
</feature>
<dbReference type="Pfam" id="PF09913">
    <property type="entry name" value="DUF2142"/>
    <property type="match status" value="1"/>
</dbReference>
<dbReference type="Proteomes" id="UP000195447">
    <property type="component" value="Unassembled WGS sequence"/>
</dbReference>
<proteinExistence type="predicted"/>
<evidence type="ECO:0008006" key="4">
    <source>
        <dbReference type="Google" id="ProtNLM"/>
    </source>
</evidence>
<keyword evidence="1" id="KW-0472">Membrane</keyword>
<feature type="transmembrane region" description="Helical" evidence="1">
    <location>
        <begin position="218"/>
        <end position="236"/>
    </location>
</feature>
<sequence length="530" mass="60895">MRKEVFLFLSLVSGILLGSILFGLLKRQDEFDIIRRKLDKIKNIYLYIGEWVIYLFAIFFFLQFLTIYSQKKIFSISSLILLMIFIAIFTLFFLLLFIKNKNSLHELFVVVMIPLGLSFLFLMLPDFIPDEPTHFQKAYLTSNFNLTSSIYVWVESGYKEFGLKRYSDILSSIYFDFAPREYVELSGAGGYNFILYIFPAIGINLGKILHLSLYGCYYLGRMSNLIVYILFGYYSIKVTPKLKWMIFVFMFNPMLIHLGASYSSDCMINGLCIFSVAYMIKLYYTDEKITNKDILIVIALIFLVAVAKYAFLPIFGIYFLILPKVIKIQRKQWLFLILCIIGGFLFLVLHFMLSSNTETLPSQASYLIESNVNGGRQAEILLTNPISILAMLKNTFLKNIGFYLASFAGQLGWLNIDTSNFSLCLFFILLLISICFDKTDFSILNRIWFVILALLLASIIVLGLYLYWTPVGAPTAMGVQGRYFVPCVLLILMSVSNGVGRKICKKEIIVFLGVFIVNIIVFKDVIAFFM</sequence>
<reference evidence="3" key="1">
    <citation type="submission" date="2017-04" db="EMBL/GenBank/DDBJ databases">
        <title>Function of individual gut microbiota members based on whole genome sequencing of pure cultures obtained from chicken caecum.</title>
        <authorList>
            <person name="Medvecky M."/>
            <person name="Cejkova D."/>
            <person name="Polansky O."/>
            <person name="Karasova D."/>
            <person name="Kubasova T."/>
            <person name="Cizek A."/>
            <person name="Rychlik I."/>
        </authorList>
    </citation>
    <scope>NUCLEOTIDE SEQUENCE [LARGE SCALE GENOMIC DNA]</scope>
    <source>
        <strain evidence="3">An178</strain>
    </source>
</reference>
<feature type="transmembrane region" description="Helical" evidence="1">
    <location>
        <begin position="419"/>
        <end position="436"/>
    </location>
</feature>
<feature type="transmembrane region" description="Helical" evidence="1">
    <location>
        <begin position="188"/>
        <end position="206"/>
    </location>
</feature>
<evidence type="ECO:0000313" key="3">
    <source>
        <dbReference type="Proteomes" id="UP000195447"/>
    </source>
</evidence>
<keyword evidence="1" id="KW-0812">Transmembrane</keyword>
<organism evidence="2 3">
    <name type="scientific">Faecalitalea cylindroides</name>
    <dbReference type="NCBI Taxonomy" id="39483"/>
    <lineage>
        <taxon>Bacteria</taxon>
        <taxon>Bacillati</taxon>
        <taxon>Bacillota</taxon>
        <taxon>Erysipelotrichia</taxon>
        <taxon>Erysipelotrichales</taxon>
        <taxon>Erysipelotrichaceae</taxon>
        <taxon>Faecalitalea</taxon>
    </lineage>
</organism>
<feature type="transmembrane region" description="Helical" evidence="1">
    <location>
        <begin position="333"/>
        <end position="353"/>
    </location>
</feature>
<dbReference type="AlphaFoldDB" id="A0A1Y4LQL7"/>
<feature type="transmembrane region" description="Helical" evidence="1">
    <location>
        <begin position="448"/>
        <end position="468"/>
    </location>
</feature>
<feature type="transmembrane region" description="Helical" evidence="1">
    <location>
        <begin position="73"/>
        <end position="97"/>
    </location>
</feature>
<name>A0A1Y4LQL7_9FIRM</name>
<feature type="transmembrane region" description="Helical" evidence="1">
    <location>
        <begin position="242"/>
        <end position="260"/>
    </location>
</feature>
<evidence type="ECO:0000313" key="2">
    <source>
        <dbReference type="EMBL" id="OUP58973.1"/>
    </source>
</evidence>
<dbReference type="EMBL" id="NFKM01000015">
    <property type="protein sequence ID" value="OUP58973.1"/>
    <property type="molecule type" value="Genomic_DNA"/>
</dbReference>